<dbReference type="AlphaFoldDB" id="A0A7W6RQW9"/>
<gene>
    <name evidence="1" type="ORF">GGE12_004218</name>
</gene>
<dbReference type="Proteomes" id="UP000533641">
    <property type="component" value="Unassembled WGS sequence"/>
</dbReference>
<proteinExistence type="predicted"/>
<organism evidence="1 2">
    <name type="scientific">Rhizobium mongolense</name>
    <dbReference type="NCBI Taxonomy" id="57676"/>
    <lineage>
        <taxon>Bacteria</taxon>
        <taxon>Pseudomonadati</taxon>
        <taxon>Pseudomonadota</taxon>
        <taxon>Alphaproteobacteria</taxon>
        <taxon>Hyphomicrobiales</taxon>
        <taxon>Rhizobiaceae</taxon>
        <taxon>Rhizobium/Agrobacterium group</taxon>
        <taxon>Rhizobium</taxon>
    </lineage>
</organism>
<evidence type="ECO:0000313" key="2">
    <source>
        <dbReference type="Proteomes" id="UP000533641"/>
    </source>
</evidence>
<dbReference type="EMBL" id="JACIGM010000009">
    <property type="protein sequence ID" value="MBB4276421.1"/>
    <property type="molecule type" value="Genomic_DNA"/>
</dbReference>
<accession>A0A7W6RQW9</accession>
<comment type="caution">
    <text evidence="1">The sequence shown here is derived from an EMBL/GenBank/DDBJ whole genome shotgun (WGS) entry which is preliminary data.</text>
</comment>
<evidence type="ECO:0000313" key="1">
    <source>
        <dbReference type="EMBL" id="MBB4276421.1"/>
    </source>
</evidence>
<reference evidence="1 2" key="1">
    <citation type="submission" date="2020-08" db="EMBL/GenBank/DDBJ databases">
        <title>Genomic Encyclopedia of Type Strains, Phase IV (KMG-V): Genome sequencing to study the core and pangenomes of soil and plant-associated prokaryotes.</title>
        <authorList>
            <person name="Whitman W."/>
        </authorList>
    </citation>
    <scope>NUCLEOTIDE SEQUENCE [LARGE SCALE GENOMIC DNA]</scope>
    <source>
        <strain evidence="1 2">SEMIA 402</strain>
    </source>
</reference>
<sequence length="77" mass="8231">MIDSTGKSVVVDCSASPFKPCKQTRSDFGSNFELYGATGLLLDNHGASSNFLTCDKGSDLDLNKIAASELTVDREIK</sequence>
<name>A0A7W6RQW9_9HYPH</name>
<protein>
    <submittedName>
        <fullName evidence="1">Uncharacterized protein</fullName>
    </submittedName>
</protein>